<dbReference type="GO" id="GO:0005524">
    <property type="term" value="F:ATP binding"/>
    <property type="evidence" value="ECO:0007669"/>
    <property type="project" value="UniProtKB-KW"/>
</dbReference>
<evidence type="ECO:0000256" key="3">
    <source>
        <dbReference type="ARBA" id="ARBA00022741"/>
    </source>
</evidence>
<organism evidence="9 10">
    <name type="scientific">Salicibibacter cibi</name>
    <dbReference type="NCBI Taxonomy" id="2743001"/>
    <lineage>
        <taxon>Bacteria</taxon>
        <taxon>Bacillati</taxon>
        <taxon>Bacillota</taxon>
        <taxon>Bacilli</taxon>
        <taxon>Bacillales</taxon>
        <taxon>Bacillaceae</taxon>
        <taxon>Salicibibacter</taxon>
    </lineage>
</organism>
<evidence type="ECO:0000313" key="10">
    <source>
        <dbReference type="Proteomes" id="UP000595349"/>
    </source>
</evidence>
<proteinExistence type="inferred from homology"/>
<keyword evidence="2" id="KW-0808">Transferase</keyword>
<evidence type="ECO:0000259" key="8">
    <source>
        <dbReference type="Pfam" id="PF17042"/>
    </source>
</evidence>
<keyword evidence="3" id="KW-0547">Nucleotide-binding</keyword>
<dbReference type="InterPro" id="IPR042213">
    <property type="entry name" value="NBD_C_sf"/>
</dbReference>
<name>A0A7T6Z9I6_9BACI</name>
<feature type="domain" description="Four-carbon acid sugar kinase N-terminal" evidence="7">
    <location>
        <begin position="14"/>
        <end position="227"/>
    </location>
</feature>
<dbReference type="Proteomes" id="UP000595349">
    <property type="component" value="Chromosome"/>
</dbReference>
<keyword evidence="5" id="KW-0067">ATP-binding</keyword>
<dbReference type="InterPro" id="IPR010737">
    <property type="entry name" value="4-carb_acid_sugar_kinase_N"/>
</dbReference>
<dbReference type="InterPro" id="IPR031475">
    <property type="entry name" value="NBD_C"/>
</dbReference>
<sequence length="424" mass="46201">MEVRLKLASEHQRLVMIADDLTGANDSGVQFTKDGFESTVLFHVDEEILQTTTGQVLVVDTDSRALQAGEAYSHVHKVTEYVNSASFDVFYKKIDSTLRGNIGAEIEAIQVAGGFDLVVIAPAFPEAGRVTIDGFHYVNDVPIDQTLFAKDPHTPVSEAYIPSLIKKQTDREVLAVSIESEWPANEDGVPWLVFDARTNEDLKQIVENVTSGEYSRILWVGSAGLAIHVSKWFQRITNKKVLTVAGSASDVTVQQVQRLLEEKDVAGIPINPELLLKGGYNSEEKEELLQSIAAGYSNRKDILIYCDVNAYPVSKIIDIGDACGYSASQVSGKIAEFIGELAANVITLHDIDRLILTGGETAKNVSRALYVQGFNLMGEVETGIPISQMLGTNILAVTKAGAYGNEQSIVRAYEFLKQGGVHHG</sequence>
<keyword evidence="10" id="KW-1185">Reference proteome</keyword>
<gene>
    <name evidence="9" type="ORF">HUG20_02575</name>
</gene>
<evidence type="ECO:0000259" key="7">
    <source>
        <dbReference type="Pfam" id="PF07005"/>
    </source>
</evidence>
<keyword evidence="6" id="KW-0119">Carbohydrate metabolism</keyword>
<dbReference type="Gene3D" id="3.40.50.10840">
    <property type="entry name" value="Putative sugar-binding, N-terminal domain"/>
    <property type="match status" value="1"/>
</dbReference>
<dbReference type="KEGG" id="scib:HUG20_02575"/>
<dbReference type="AlphaFoldDB" id="A0A7T6Z9I6"/>
<keyword evidence="4 9" id="KW-0418">Kinase</keyword>
<dbReference type="EMBL" id="CP054706">
    <property type="protein sequence ID" value="QQK78896.1"/>
    <property type="molecule type" value="Genomic_DNA"/>
</dbReference>
<dbReference type="Pfam" id="PF17042">
    <property type="entry name" value="NBD_C"/>
    <property type="match status" value="1"/>
</dbReference>
<dbReference type="GO" id="GO:0016301">
    <property type="term" value="F:kinase activity"/>
    <property type="evidence" value="ECO:0007669"/>
    <property type="project" value="UniProtKB-KW"/>
</dbReference>
<feature type="domain" description="Four-carbon acid sugar kinase nucleotide binding" evidence="8">
    <location>
        <begin position="242"/>
        <end position="408"/>
    </location>
</feature>
<dbReference type="RefSeq" id="WP_200087729.1">
    <property type="nucleotide sequence ID" value="NZ_CP054706.1"/>
</dbReference>
<comment type="similarity">
    <text evidence="1">Belongs to the four-carbon acid sugar kinase family.</text>
</comment>
<protein>
    <submittedName>
        <fullName evidence="9">Four-carbon acid sugar kinase family protein</fullName>
    </submittedName>
</protein>
<evidence type="ECO:0000256" key="1">
    <source>
        <dbReference type="ARBA" id="ARBA00005715"/>
    </source>
</evidence>
<evidence type="ECO:0000256" key="4">
    <source>
        <dbReference type="ARBA" id="ARBA00022777"/>
    </source>
</evidence>
<evidence type="ECO:0000256" key="6">
    <source>
        <dbReference type="ARBA" id="ARBA00023277"/>
    </source>
</evidence>
<evidence type="ECO:0000256" key="5">
    <source>
        <dbReference type="ARBA" id="ARBA00022840"/>
    </source>
</evidence>
<accession>A0A7T6Z9I6</accession>
<dbReference type="Gene3D" id="3.40.980.20">
    <property type="entry name" value="Four-carbon acid sugar kinase, nucleotide binding domain"/>
    <property type="match status" value="1"/>
</dbReference>
<dbReference type="InterPro" id="IPR037051">
    <property type="entry name" value="4-carb_acid_sugar_kinase_N_sf"/>
</dbReference>
<evidence type="ECO:0000313" key="9">
    <source>
        <dbReference type="EMBL" id="QQK78896.1"/>
    </source>
</evidence>
<dbReference type="SUPFAM" id="SSF142764">
    <property type="entry name" value="YgbK-like"/>
    <property type="match status" value="1"/>
</dbReference>
<dbReference type="Pfam" id="PF07005">
    <property type="entry name" value="SBD_N"/>
    <property type="match status" value="1"/>
</dbReference>
<reference evidence="9 10" key="1">
    <citation type="submission" date="2020-06" db="EMBL/GenBank/DDBJ databases">
        <title>Genomic analysis of Salicibibacter sp. NKC21-4.</title>
        <authorList>
            <person name="Oh Y.J."/>
        </authorList>
    </citation>
    <scope>NUCLEOTIDE SEQUENCE [LARGE SCALE GENOMIC DNA]</scope>
    <source>
        <strain evidence="9 10">NKC21-4</strain>
    </source>
</reference>
<evidence type="ECO:0000256" key="2">
    <source>
        <dbReference type="ARBA" id="ARBA00022679"/>
    </source>
</evidence>